<dbReference type="GO" id="GO:0045017">
    <property type="term" value="P:glycerolipid biosynthetic process"/>
    <property type="evidence" value="ECO:0007669"/>
    <property type="project" value="InterPro"/>
</dbReference>
<dbReference type="SUPFAM" id="SSF52777">
    <property type="entry name" value="CoA-dependent acyltransferases"/>
    <property type="match status" value="1"/>
</dbReference>
<dbReference type="InterPro" id="IPR007235">
    <property type="entry name" value="Glyco_trans_28_C"/>
</dbReference>
<dbReference type="PANTHER" id="PTHR43025">
    <property type="entry name" value="MONOGALACTOSYLDIACYLGLYCEROL SYNTHASE"/>
    <property type="match status" value="1"/>
</dbReference>
<dbReference type="PANTHER" id="PTHR43025:SF3">
    <property type="entry name" value="MONOGALACTOSYLDIACYLGLYCEROL SYNTHASE 1, CHLOROPLASTIC"/>
    <property type="match status" value="1"/>
</dbReference>
<comment type="similarity">
    <text evidence="2">Belongs to the glycosyltransferase 28 family.</text>
</comment>
<reference evidence="10 11" key="1">
    <citation type="submission" date="2020-07" db="EMBL/GenBank/DDBJ databases">
        <title>Sequencing the genomes of 1000 actinobacteria strains.</title>
        <authorList>
            <person name="Klenk H.-P."/>
        </authorList>
    </citation>
    <scope>NUCLEOTIDE SEQUENCE [LARGE SCALE GENOMIC DNA]</scope>
    <source>
        <strain evidence="10 11">DSM 45975</strain>
    </source>
</reference>
<dbReference type="AlphaFoldDB" id="A0A839DYJ4"/>
<keyword evidence="5" id="KW-0472">Membrane</keyword>
<evidence type="ECO:0000259" key="6">
    <source>
        <dbReference type="Pfam" id="PF03007"/>
    </source>
</evidence>
<keyword evidence="4 10" id="KW-0808">Transferase</keyword>
<evidence type="ECO:0000256" key="2">
    <source>
        <dbReference type="ARBA" id="ARBA00006962"/>
    </source>
</evidence>
<evidence type="ECO:0000256" key="4">
    <source>
        <dbReference type="ARBA" id="ARBA00022679"/>
    </source>
</evidence>
<evidence type="ECO:0000259" key="8">
    <source>
        <dbReference type="Pfam" id="PF06925"/>
    </source>
</evidence>
<dbReference type="InterPro" id="IPR050519">
    <property type="entry name" value="Glycosyltransf_28_UgtP"/>
</dbReference>
<sequence length="813" mass="89665">MTSAPPVTTPRRVLLVSATIGEGHNATARAVEESARRSWPDCEVEWVETLRTMGPGVGPAFRWIYIRNVESTPWLYDLFYAALWRYRWFADASRRFVGAWSGRRLRPVVRDYEPDLVISTYPMGTAGLDWLRRRGELERPVAAVISDFSPHPFWVYPEVDMHYVMSGASLRELHRAQPDAAAEVCVPPVASEFRPADKAESRRAFDLPDDGFLVLVSCGSLGFGSIERAVETALEEPEVRSVVVVCGHNDELRQRLEQRAEPRLMPLGWVRDMPTLTAAADVVVTNAGGATALEALACGRTVVMFEPIAGHGWGNAELMARAGLAELCPTRSEFADTLRELTGDHRRLRTIEQRALEHATSGDFTEQVDALARLPRHRGSRALRAQDAFFVHAATERVPQQTGAVLLLERNRDDMSAPDMVDHVAELIAERASELPMLHWRLSERRGRRPRWIQADSVDPHEHLCLRTTGTGPGHHWHELVRDFFATAVRTDRPPWELMLVHDVENDSWSLLAKMHHALGDGLAVTDTLVRLLRDHETRPRTSPPPSSTASWRKWAHHGAGVVRGLASLAGAGTAPASELGGTSTPRRRFGWGELSAAKVRASARSHGIRSSVLLITVMAEALHRLLNERGGTTPQQTLRVMVPLTTRPLHEDGDSPQWGNRTVTVSVDLPVGPMTPAERMAEVTARMEVTQRRGQPLAAGAVMAALGLLPAPLHAWVVRRVYQRRFFNAIVSVLPGSRKPPRVAGALVAGVLPVLPLAEGVGLAMGMITWGEMVGVGITADAGMVPDPERLTDHVRSSFDDLQELPGRDEGT</sequence>
<dbReference type="Pfam" id="PF06974">
    <property type="entry name" value="WS_DGAT_C"/>
    <property type="match status" value="1"/>
</dbReference>
<dbReference type="GO" id="GO:0016758">
    <property type="term" value="F:hexosyltransferase activity"/>
    <property type="evidence" value="ECO:0007669"/>
    <property type="project" value="InterPro"/>
</dbReference>
<keyword evidence="3" id="KW-0328">Glycosyltransferase</keyword>
<dbReference type="RefSeq" id="WP_182543815.1">
    <property type="nucleotide sequence ID" value="NZ_JACGWZ010000002.1"/>
</dbReference>
<comment type="subcellular location">
    <subcellularLocation>
        <location evidence="1">Membrane</location>
    </subcellularLocation>
</comment>
<dbReference type="EMBL" id="JACGWZ010000002">
    <property type="protein sequence ID" value="MBA8824557.1"/>
    <property type="molecule type" value="Genomic_DNA"/>
</dbReference>
<dbReference type="InterPro" id="IPR009721">
    <property type="entry name" value="O-acyltransferase_WSD1_C"/>
</dbReference>
<evidence type="ECO:0000256" key="1">
    <source>
        <dbReference type="ARBA" id="ARBA00004370"/>
    </source>
</evidence>
<dbReference type="SUPFAM" id="SSF53756">
    <property type="entry name" value="UDP-Glycosyltransferase/glycogen phosphorylase"/>
    <property type="match status" value="1"/>
</dbReference>
<dbReference type="Pfam" id="PF04101">
    <property type="entry name" value="Glyco_tran_28_C"/>
    <property type="match status" value="1"/>
</dbReference>
<keyword evidence="10" id="KW-0012">Acyltransferase</keyword>
<dbReference type="Proteomes" id="UP000569329">
    <property type="component" value="Unassembled WGS sequence"/>
</dbReference>
<dbReference type="Pfam" id="PF06925">
    <property type="entry name" value="MGDG_synth"/>
    <property type="match status" value="1"/>
</dbReference>
<dbReference type="Pfam" id="PF03007">
    <property type="entry name" value="WS_DGAT_cat"/>
    <property type="match status" value="1"/>
</dbReference>
<dbReference type="Gene3D" id="3.40.50.2000">
    <property type="entry name" value="Glycogen Phosphorylase B"/>
    <property type="match status" value="1"/>
</dbReference>
<feature type="domain" description="Diacylglycerol glucosyltransferase N-terminal" evidence="8">
    <location>
        <begin position="24"/>
        <end position="173"/>
    </location>
</feature>
<accession>A0A839DYJ4</accession>
<evidence type="ECO:0000313" key="11">
    <source>
        <dbReference type="Proteomes" id="UP000569329"/>
    </source>
</evidence>
<name>A0A839DYJ4_9PSEU</name>
<gene>
    <name evidence="10" type="ORF">FHX42_001904</name>
</gene>
<dbReference type="GO" id="GO:0009247">
    <property type="term" value="P:glycolipid biosynthetic process"/>
    <property type="evidence" value="ECO:0007669"/>
    <property type="project" value="InterPro"/>
</dbReference>
<keyword evidence="5" id="KW-0812">Transmembrane</keyword>
<feature type="domain" description="O-acyltransferase WSD1-like N-terminal" evidence="6">
    <location>
        <begin position="383"/>
        <end position="568"/>
    </location>
</feature>
<evidence type="ECO:0000256" key="5">
    <source>
        <dbReference type="SAM" id="Phobius"/>
    </source>
</evidence>
<comment type="caution">
    <text evidence="10">The sequence shown here is derived from an EMBL/GenBank/DDBJ whole genome shotgun (WGS) entry which is preliminary data.</text>
</comment>
<feature type="domain" description="Glycosyl transferase family 28 C-terminal" evidence="7">
    <location>
        <begin position="214"/>
        <end position="331"/>
    </location>
</feature>
<evidence type="ECO:0000256" key="3">
    <source>
        <dbReference type="ARBA" id="ARBA00022676"/>
    </source>
</evidence>
<dbReference type="GO" id="GO:0004144">
    <property type="term" value="F:diacylglycerol O-acyltransferase activity"/>
    <property type="evidence" value="ECO:0007669"/>
    <property type="project" value="InterPro"/>
</dbReference>
<evidence type="ECO:0000313" key="10">
    <source>
        <dbReference type="EMBL" id="MBA8824557.1"/>
    </source>
</evidence>
<keyword evidence="11" id="KW-1185">Reference proteome</keyword>
<dbReference type="InterPro" id="IPR009695">
    <property type="entry name" value="Diacylglyc_glucosyltr_N"/>
</dbReference>
<dbReference type="GO" id="GO:0016020">
    <property type="term" value="C:membrane"/>
    <property type="evidence" value="ECO:0007669"/>
    <property type="project" value="UniProtKB-SubCell"/>
</dbReference>
<keyword evidence="5" id="KW-1133">Transmembrane helix</keyword>
<organism evidence="10 11">
    <name type="scientific">Halosaccharopolyspora lacisalsi</name>
    <dbReference type="NCBI Taxonomy" id="1000566"/>
    <lineage>
        <taxon>Bacteria</taxon>
        <taxon>Bacillati</taxon>
        <taxon>Actinomycetota</taxon>
        <taxon>Actinomycetes</taxon>
        <taxon>Pseudonocardiales</taxon>
        <taxon>Pseudonocardiaceae</taxon>
        <taxon>Halosaccharopolyspora</taxon>
    </lineage>
</organism>
<evidence type="ECO:0000259" key="7">
    <source>
        <dbReference type="Pfam" id="PF04101"/>
    </source>
</evidence>
<proteinExistence type="inferred from homology"/>
<dbReference type="InterPro" id="IPR004255">
    <property type="entry name" value="O-acyltransferase_WSD1_N"/>
</dbReference>
<protein>
    <submittedName>
        <fullName evidence="10">WS/DGAT/MGAT family acyltransferase</fullName>
    </submittedName>
</protein>
<feature type="transmembrane region" description="Helical" evidence="5">
    <location>
        <begin position="698"/>
        <end position="719"/>
    </location>
</feature>
<feature type="domain" description="O-acyltransferase WSD1 C-terminal" evidence="9">
    <location>
        <begin position="659"/>
        <end position="803"/>
    </location>
</feature>
<evidence type="ECO:0000259" key="9">
    <source>
        <dbReference type="Pfam" id="PF06974"/>
    </source>
</evidence>